<comment type="caution">
    <text evidence="3">The sequence shown here is derived from an EMBL/GenBank/DDBJ whole genome shotgun (WGS) entry which is preliminary data.</text>
</comment>
<dbReference type="PANTHER" id="PTHR18860">
    <property type="entry name" value="14-3-3 PROTEIN"/>
    <property type="match status" value="1"/>
</dbReference>
<proteinExistence type="inferred from homology"/>
<dbReference type="AlphaFoldDB" id="A0A5N3X493"/>
<dbReference type="InterPro" id="IPR023410">
    <property type="entry name" value="14-3-3_domain"/>
</dbReference>
<dbReference type="Gene3D" id="1.20.190.20">
    <property type="entry name" value="14-3-3 domain"/>
    <property type="match status" value="1"/>
</dbReference>
<feature type="domain" description="14-3-3" evidence="2">
    <location>
        <begin position="1"/>
        <end position="185"/>
    </location>
</feature>
<protein>
    <recommendedName>
        <fullName evidence="2">14-3-3 domain-containing protein</fullName>
    </recommendedName>
</protein>
<keyword evidence="4" id="KW-1185">Reference proteome</keyword>
<evidence type="ECO:0000256" key="1">
    <source>
        <dbReference type="ARBA" id="ARBA00006141"/>
    </source>
</evidence>
<gene>
    <name evidence="3" type="ORF">FD755_020217</name>
</gene>
<evidence type="ECO:0000259" key="2">
    <source>
        <dbReference type="SMART" id="SM00101"/>
    </source>
</evidence>
<dbReference type="InterPro" id="IPR000308">
    <property type="entry name" value="14-3-3"/>
</dbReference>
<organism evidence="3 4">
    <name type="scientific">Muntiacus reevesi</name>
    <name type="common">Reeves' muntjac</name>
    <name type="synonym">Cervus reevesi</name>
    <dbReference type="NCBI Taxonomy" id="9886"/>
    <lineage>
        <taxon>Eukaryota</taxon>
        <taxon>Metazoa</taxon>
        <taxon>Chordata</taxon>
        <taxon>Craniata</taxon>
        <taxon>Vertebrata</taxon>
        <taxon>Euteleostomi</taxon>
        <taxon>Mammalia</taxon>
        <taxon>Eutheria</taxon>
        <taxon>Laurasiatheria</taxon>
        <taxon>Artiodactyla</taxon>
        <taxon>Ruminantia</taxon>
        <taxon>Pecora</taxon>
        <taxon>Cervidae</taxon>
        <taxon>Muntiacinae</taxon>
        <taxon>Muntiacus</taxon>
    </lineage>
</organism>
<reference evidence="3 4" key="1">
    <citation type="submission" date="2019-06" db="EMBL/GenBank/DDBJ databases">
        <title>Discovery of a novel chromosome fission-fusion reversal in muntjac.</title>
        <authorList>
            <person name="Mudd A.B."/>
            <person name="Bredeson J.V."/>
            <person name="Baum R."/>
            <person name="Hockemeyer D."/>
            <person name="Rokhsar D.S."/>
        </authorList>
    </citation>
    <scope>NUCLEOTIDE SEQUENCE [LARGE SCALE GENOMIC DNA]</scope>
    <source>
        <strain evidence="3">UCam_UCB_Mr</strain>
        <tissue evidence="3">Fibroblast cell line</tissue>
    </source>
</reference>
<comment type="similarity">
    <text evidence="1">Belongs to the 14-3-3 family.</text>
</comment>
<dbReference type="EMBL" id="VCEB01000018">
    <property type="protein sequence ID" value="KAB0368451.1"/>
    <property type="molecule type" value="Genomic_DNA"/>
</dbReference>
<accession>A0A5N3X493</accession>
<dbReference type="Proteomes" id="UP000326062">
    <property type="component" value="Chromosome 16"/>
</dbReference>
<name>A0A5N3X493_MUNRE</name>
<dbReference type="Pfam" id="PF00244">
    <property type="entry name" value="14-3-3"/>
    <property type="match status" value="1"/>
</dbReference>
<dbReference type="InterPro" id="IPR036815">
    <property type="entry name" value="14-3-3_dom_sf"/>
</dbReference>
<evidence type="ECO:0000313" key="4">
    <source>
        <dbReference type="Proteomes" id="UP000326062"/>
    </source>
</evidence>
<dbReference type="SUPFAM" id="SSF48445">
    <property type="entry name" value="14-3-3 protein"/>
    <property type="match status" value="1"/>
</dbReference>
<dbReference type="SMART" id="SM00101">
    <property type="entry name" value="14_3_3"/>
    <property type="match status" value="1"/>
</dbReference>
<evidence type="ECO:0000313" key="3">
    <source>
        <dbReference type="EMBL" id="KAB0368451.1"/>
    </source>
</evidence>
<feature type="non-terminal residue" evidence="3">
    <location>
        <position position="1"/>
    </location>
</feature>
<sequence length="198" mass="22105">TEQGAELSIEERSLFLLAYKNVGGACRSPWRLVSSIDQKMKVLRENSRCDILLLLGKFLIASASQAESKVFYLKIKGDYYHSLAKVVAGDNKRGIVDQSWQAYQDAFESSKKQTQSTHPIRLDLALNFCKIGSNAKTAFDGVIAELDTLSEGSHKDSTLIIQLLRDNLTLWTLETQRDEAEADEEENCPAFQLLSASL</sequence>